<dbReference type="Pfam" id="PF07732">
    <property type="entry name" value="Cu-oxidase_3"/>
    <property type="match status" value="1"/>
</dbReference>
<evidence type="ECO:0000259" key="15">
    <source>
        <dbReference type="Pfam" id="PF07732"/>
    </source>
</evidence>
<dbReference type="Gene3D" id="2.60.40.420">
    <property type="entry name" value="Cupredoxins - blue copper proteins"/>
    <property type="match status" value="3"/>
</dbReference>
<dbReference type="Proteomes" id="UP001497512">
    <property type="component" value="Chromosome 4"/>
</dbReference>
<dbReference type="PROSITE" id="PS00079">
    <property type="entry name" value="MULTICOPPER_OXIDASE1"/>
    <property type="match status" value="1"/>
</dbReference>
<dbReference type="CDD" id="cd13897">
    <property type="entry name" value="CuRO_3_LCC_plant"/>
    <property type="match status" value="1"/>
</dbReference>
<evidence type="ECO:0000256" key="6">
    <source>
        <dbReference type="ARBA" id="ARBA00022525"/>
    </source>
</evidence>
<dbReference type="InterPro" id="IPR017761">
    <property type="entry name" value="Laccase"/>
</dbReference>
<evidence type="ECO:0000256" key="4">
    <source>
        <dbReference type="ARBA" id="ARBA00012297"/>
    </source>
</evidence>
<dbReference type="CDD" id="cd13875">
    <property type="entry name" value="CuRO_2_LCC_plant"/>
    <property type="match status" value="1"/>
</dbReference>
<evidence type="ECO:0000256" key="10">
    <source>
        <dbReference type="ARBA" id="ARBA00023008"/>
    </source>
</evidence>
<gene>
    <name evidence="16" type="ORF">CSSPTR1EN2_LOCUS17281</name>
</gene>
<keyword evidence="11 12" id="KW-0439">Lignin degradation</keyword>
<evidence type="ECO:0000256" key="8">
    <source>
        <dbReference type="ARBA" id="ARBA00022737"/>
    </source>
</evidence>
<comment type="catalytic activity">
    <reaction evidence="1 12">
        <text>4 hydroquinone + O2 = 4 benzosemiquinone + 2 H2O</text>
        <dbReference type="Rhea" id="RHEA:11276"/>
        <dbReference type="ChEBI" id="CHEBI:15377"/>
        <dbReference type="ChEBI" id="CHEBI:15379"/>
        <dbReference type="ChEBI" id="CHEBI:17594"/>
        <dbReference type="ChEBI" id="CHEBI:17977"/>
        <dbReference type="EC" id="1.10.3.2"/>
    </reaction>
</comment>
<feature type="domain" description="Plastocyanin-like" evidence="14">
    <location>
        <begin position="448"/>
        <end position="580"/>
    </location>
</feature>
<keyword evidence="6 12" id="KW-0964">Secreted</keyword>
<dbReference type="InterPro" id="IPR011707">
    <property type="entry name" value="Cu-oxidase-like_N"/>
</dbReference>
<evidence type="ECO:0000256" key="2">
    <source>
        <dbReference type="ARBA" id="ARBA00004271"/>
    </source>
</evidence>
<dbReference type="InterPro" id="IPR034288">
    <property type="entry name" value="CuRO_1_LCC"/>
</dbReference>
<evidence type="ECO:0000256" key="1">
    <source>
        <dbReference type="ARBA" id="ARBA00000349"/>
    </source>
</evidence>
<dbReference type="NCBIfam" id="TIGR03389">
    <property type="entry name" value="laccase"/>
    <property type="match status" value="1"/>
</dbReference>
<dbReference type="InterPro" id="IPR034289">
    <property type="entry name" value="CuRO_3_LCC"/>
</dbReference>
<dbReference type="InterPro" id="IPR002355">
    <property type="entry name" value="Cu_oxidase_Cu_BS"/>
</dbReference>
<dbReference type="InterPro" id="IPR033138">
    <property type="entry name" value="Cu_oxidase_CS"/>
</dbReference>
<dbReference type="EC" id="1.10.3.2" evidence="4 12"/>
<comment type="function">
    <text evidence="12">Lignin degradation and detoxification of lignin-derived products.</text>
</comment>
<dbReference type="Pfam" id="PF00394">
    <property type="entry name" value="Cu-oxidase"/>
    <property type="match status" value="1"/>
</dbReference>
<keyword evidence="17" id="KW-1185">Reference proteome</keyword>
<dbReference type="InterPro" id="IPR008972">
    <property type="entry name" value="Cupredoxin"/>
</dbReference>
<evidence type="ECO:0000256" key="9">
    <source>
        <dbReference type="ARBA" id="ARBA00023002"/>
    </source>
</evidence>
<evidence type="ECO:0000256" key="11">
    <source>
        <dbReference type="ARBA" id="ARBA00023185"/>
    </source>
</evidence>
<dbReference type="PROSITE" id="PS00080">
    <property type="entry name" value="MULTICOPPER_OXIDASE2"/>
    <property type="match status" value="1"/>
</dbReference>
<evidence type="ECO:0000313" key="17">
    <source>
        <dbReference type="Proteomes" id="UP001497512"/>
    </source>
</evidence>
<sequence>MSSSTSSMCSTTFTISTDILTQLANVLPTGTFLVFQLLVPLATNNGNCHTTEKVVAYKSVTRLGCTKQMMLVNGQFPGPTIHAKEGDTLLISVTNLAEHPLTIHWHGVKQIRTCWADGVPYITQCPLQKFQSYTHRFRVQNQTGTLWYHAHTSWLRASIHGALIVQPHQNYPFPQPNTEVPIILGEWWNEDVEEVIARALARGGSYNLPNALTINGQPGFLYNSSAADAYRLQLQSGHTYLLRLVNACMNFALFFAVAKHRLTVVKFDSAYVVPFTVNVILIQPGQTLDALLTASHQRGRFYMAASVFSMPNSSIIPFPTIPATALLEYPASGGSSPIMPRLPSHNDSSYRDYFEAQQFTLNNSNQLLLVPRTVDRHLFYTVGYGLASNHSCPPLPTCDGINGNRLRGSVNNITFNLPTTARKSLLEYGYLSCRGVLVSGADFNLSFPDQPDTPFDYTGPPPPRSAWYPEHGTRLSAIRFNSSVQLILQDTSILEFETHPFHLHGYSVYIVGKGYGNYDPATSPASFNLINPPLRNTYGVPSGGWLALRFVADNPGVWLLHCHLEIHTSWGMETAFFVREGNGQDQSLPSPPRDYPRC</sequence>
<comment type="similarity">
    <text evidence="3 12">Belongs to the multicopper oxidase family.</text>
</comment>
<comment type="cofactor">
    <cofactor evidence="12">
        <name>Cu cation</name>
        <dbReference type="ChEBI" id="CHEBI:23378"/>
    </cofactor>
    <text evidence="12">Binds 4 Cu cations per monomer.</text>
</comment>
<reference evidence="16" key="1">
    <citation type="submission" date="2024-02" db="EMBL/GenBank/DDBJ databases">
        <authorList>
            <consortium name="ELIXIR-Norway"/>
            <consortium name="Elixir Norway"/>
        </authorList>
    </citation>
    <scope>NUCLEOTIDE SEQUENCE</scope>
</reference>
<proteinExistence type="inferred from homology"/>
<dbReference type="InterPro" id="IPR045087">
    <property type="entry name" value="Cu-oxidase_fam"/>
</dbReference>
<evidence type="ECO:0000256" key="7">
    <source>
        <dbReference type="ARBA" id="ARBA00022723"/>
    </source>
</evidence>
<keyword evidence="9 12" id="KW-0560">Oxidoreductase</keyword>
<evidence type="ECO:0000259" key="14">
    <source>
        <dbReference type="Pfam" id="PF07731"/>
    </source>
</evidence>
<organism evidence="16 17">
    <name type="scientific">Sphagnum troendelagicum</name>
    <dbReference type="NCBI Taxonomy" id="128251"/>
    <lineage>
        <taxon>Eukaryota</taxon>
        <taxon>Viridiplantae</taxon>
        <taxon>Streptophyta</taxon>
        <taxon>Embryophyta</taxon>
        <taxon>Bryophyta</taxon>
        <taxon>Sphagnophytina</taxon>
        <taxon>Sphagnopsida</taxon>
        <taxon>Sphagnales</taxon>
        <taxon>Sphagnaceae</taxon>
        <taxon>Sphagnum</taxon>
    </lineage>
</organism>
<evidence type="ECO:0000256" key="12">
    <source>
        <dbReference type="RuleBase" id="RU361119"/>
    </source>
</evidence>
<dbReference type="PANTHER" id="PTHR11709">
    <property type="entry name" value="MULTI-COPPER OXIDASE"/>
    <property type="match status" value="1"/>
</dbReference>
<dbReference type="InterPro" id="IPR011706">
    <property type="entry name" value="Cu-oxidase_C"/>
</dbReference>
<feature type="domain" description="Plastocyanin-like" evidence="15">
    <location>
        <begin position="55"/>
        <end position="169"/>
    </location>
</feature>
<dbReference type="InterPro" id="IPR001117">
    <property type="entry name" value="Cu-oxidase_2nd"/>
</dbReference>
<evidence type="ECO:0000313" key="16">
    <source>
        <dbReference type="EMBL" id="CAK9224337.1"/>
    </source>
</evidence>
<dbReference type="Pfam" id="PF07731">
    <property type="entry name" value="Cu-oxidase_2"/>
    <property type="match status" value="1"/>
</dbReference>
<dbReference type="InterPro" id="IPR034285">
    <property type="entry name" value="CuRO_2_LCC"/>
</dbReference>
<keyword evidence="8 12" id="KW-0677">Repeat</keyword>
<evidence type="ECO:0000259" key="13">
    <source>
        <dbReference type="Pfam" id="PF00394"/>
    </source>
</evidence>
<evidence type="ECO:0000256" key="3">
    <source>
        <dbReference type="ARBA" id="ARBA00010609"/>
    </source>
</evidence>
<keyword evidence="5 12" id="KW-0052">Apoplast</keyword>
<evidence type="ECO:0000256" key="5">
    <source>
        <dbReference type="ARBA" id="ARBA00022523"/>
    </source>
</evidence>
<dbReference type="EMBL" id="OZ019896">
    <property type="protein sequence ID" value="CAK9224337.1"/>
    <property type="molecule type" value="Genomic_DNA"/>
</dbReference>
<keyword evidence="7 12" id="KW-0479">Metal-binding</keyword>
<dbReference type="PANTHER" id="PTHR11709:SF522">
    <property type="entry name" value="LACCASE-4"/>
    <property type="match status" value="1"/>
</dbReference>
<dbReference type="SUPFAM" id="SSF49503">
    <property type="entry name" value="Cupredoxins"/>
    <property type="match status" value="3"/>
</dbReference>
<name>A0ABP0ULA4_9BRYO</name>
<dbReference type="CDD" id="cd13849">
    <property type="entry name" value="CuRO_1_LCC_plant"/>
    <property type="match status" value="1"/>
</dbReference>
<accession>A0ABP0ULA4</accession>
<comment type="subcellular location">
    <subcellularLocation>
        <location evidence="2 12">Secreted</location>
        <location evidence="2 12">Extracellular space</location>
        <location evidence="2 12">Apoplast</location>
    </subcellularLocation>
</comment>
<feature type="domain" description="Plastocyanin-like" evidence="13">
    <location>
        <begin position="179"/>
        <end position="329"/>
    </location>
</feature>
<protein>
    <recommendedName>
        <fullName evidence="4 12">Laccase</fullName>
        <ecNumber evidence="4 12">1.10.3.2</ecNumber>
    </recommendedName>
    <alternativeName>
        <fullName evidence="12">Benzenediol:oxygen oxidoreductase</fullName>
    </alternativeName>
    <alternativeName>
        <fullName evidence="12">Diphenol oxidase</fullName>
    </alternativeName>
    <alternativeName>
        <fullName evidence="12">Urishiol oxidase</fullName>
    </alternativeName>
</protein>
<keyword evidence="10 12" id="KW-0186">Copper</keyword>